<sequence length="582" mass="65624">MQPHLEPQQLEHNMDLSNARSNWGSVRPIYDRLQANRKSDSTGQSPEVTISSWTEIGQTEESVKVPEQRAYTDREPVISSALADTLCSSLGIQGLLDLLNTTLGTSYTLDTPSVSFVLKDCVAQVYDFGTAYGRLRSTWRNQRQSIIQVELWKREAKVIKRRRKAVKGGRIVNPNVGPQRVWDLYSNRVVPWWCCKVNFMSLNDKAGRPISHAWVNEVDRVDVWTPINGYEWPVPIPKGANLDLIRIEMLNLGVEYTWLDVLCLRQRGGPREDLRKEEWKLDVPTIGSIYNYAGVGDLESDRSWFRRAWTVQEVGGWRTIAGDTPDGPLHAEPIDEAGNYESEMLTKFHKQLESAATPPFSLYAALSAMQDRISTYPIDKVAGLAYSLGTHSIPAYYESQSLEDAWTALINEMGWDNQGKLFSTYPEPGTGWQKWRPSWEQVMTKPLPNDDWGRVANVGKDNDDSCEGPHIERGFVRGLAVAGVEGVDRCGELVVEDAEGIVHAFNILASHHYPIPEDTYTLFGGDPFTPNSEIPLPQHWVVGRRLPSKMFEKVSVFTMTDVNEIMRLKELGLSATSRSILA</sequence>
<dbReference type="Proteomes" id="UP000218334">
    <property type="component" value="Unassembled WGS sequence"/>
</dbReference>
<keyword evidence="2" id="KW-1185">Reference proteome</keyword>
<dbReference type="AlphaFoldDB" id="A0A2H3C3D3"/>
<organism evidence="1 2">
    <name type="scientific">Armillaria solidipes</name>
    <dbReference type="NCBI Taxonomy" id="1076256"/>
    <lineage>
        <taxon>Eukaryota</taxon>
        <taxon>Fungi</taxon>
        <taxon>Dikarya</taxon>
        <taxon>Basidiomycota</taxon>
        <taxon>Agaricomycotina</taxon>
        <taxon>Agaricomycetes</taxon>
        <taxon>Agaricomycetidae</taxon>
        <taxon>Agaricales</taxon>
        <taxon>Marasmiineae</taxon>
        <taxon>Physalacriaceae</taxon>
        <taxon>Armillaria</taxon>
    </lineage>
</organism>
<reference evidence="2" key="1">
    <citation type="journal article" date="2017" name="Nat. Ecol. Evol.">
        <title>Genome expansion and lineage-specific genetic innovations in the forest pathogenic fungi Armillaria.</title>
        <authorList>
            <person name="Sipos G."/>
            <person name="Prasanna A.N."/>
            <person name="Walter M.C."/>
            <person name="O'Connor E."/>
            <person name="Balint B."/>
            <person name="Krizsan K."/>
            <person name="Kiss B."/>
            <person name="Hess J."/>
            <person name="Varga T."/>
            <person name="Slot J."/>
            <person name="Riley R."/>
            <person name="Boka B."/>
            <person name="Rigling D."/>
            <person name="Barry K."/>
            <person name="Lee J."/>
            <person name="Mihaltcheva S."/>
            <person name="LaButti K."/>
            <person name="Lipzen A."/>
            <person name="Waldron R."/>
            <person name="Moloney N.M."/>
            <person name="Sperisen C."/>
            <person name="Kredics L."/>
            <person name="Vagvoelgyi C."/>
            <person name="Patrignani A."/>
            <person name="Fitzpatrick D."/>
            <person name="Nagy I."/>
            <person name="Doyle S."/>
            <person name="Anderson J.B."/>
            <person name="Grigoriev I.V."/>
            <person name="Gueldener U."/>
            <person name="Muensterkoetter M."/>
            <person name="Nagy L.G."/>
        </authorList>
    </citation>
    <scope>NUCLEOTIDE SEQUENCE [LARGE SCALE GENOMIC DNA]</scope>
    <source>
        <strain evidence="2">28-4</strain>
    </source>
</reference>
<evidence type="ECO:0008006" key="3">
    <source>
        <dbReference type="Google" id="ProtNLM"/>
    </source>
</evidence>
<evidence type="ECO:0000313" key="1">
    <source>
        <dbReference type="EMBL" id="PBK77571.1"/>
    </source>
</evidence>
<accession>A0A2H3C3D3</accession>
<evidence type="ECO:0000313" key="2">
    <source>
        <dbReference type="Proteomes" id="UP000218334"/>
    </source>
</evidence>
<dbReference type="EMBL" id="KZ293416">
    <property type="protein sequence ID" value="PBK77571.1"/>
    <property type="molecule type" value="Genomic_DNA"/>
</dbReference>
<proteinExistence type="predicted"/>
<gene>
    <name evidence="1" type="ORF">ARMSODRAFT_949508</name>
</gene>
<protein>
    <recommendedName>
        <fullName evidence="3">Heterokaryon incompatibility domain-containing protein</fullName>
    </recommendedName>
</protein>
<name>A0A2H3C3D3_9AGAR</name>